<evidence type="ECO:0000259" key="3">
    <source>
        <dbReference type="Pfam" id="PF13086"/>
    </source>
</evidence>
<dbReference type="InterPro" id="IPR057373">
    <property type="entry name" value="ZNFX1"/>
</dbReference>
<dbReference type="InterPro" id="IPR047187">
    <property type="entry name" value="SF1_C_Upf1"/>
</dbReference>
<evidence type="ECO:0000259" key="4">
    <source>
        <dbReference type="Pfam" id="PF13087"/>
    </source>
</evidence>
<keyword evidence="1" id="KW-0347">Helicase</keyword>
<sequence length="1111" mass="125800">MDSEDEVDSLLPEKFKKTTINRHAIAPANKEIEKYFDQSHVEDPDTWTSRSWTLKPEIPSSEEIFGTDGEFVDLVPNKLDGPWESKDAYLKAHYELLREDAVAPLRDAVAIVRNDPEMRDSKHVAIYEKVYVIGLTFARRGLGFRIRFSTYRAGKNISWEYSKRLVSGSMVALSPAEDAFQTKCVIAIVAARPLEGVKQQPPEVDIFFANPADADFDPQLEWIMVEPKEGYYESARHTMAALQKMSRESFPLADHICFLDREVKAPEYMKTNPIVDIGPVIHNSEEEVKMNILDAWPRSPKGDLDTTQWAALEQMLTKQLAVIQGPPGTGKTYVSVVALRTLLSNMKPGDPPIVVASQTNHALDQILAHISRFERQYVRLGARSSDPDIKKRTLYSIRRDEPMPSVPGSRSSTAHKSSKNLSTAIASILQPFNVANSHTPLPSSVFQKYGVLTAKQCDSLEKGAKRWVTAGEEEDIDPLVTWLGDQAVEFEVNYTMENFGFAEDEVDLEYEQLKELEAEQGLNDDDEYEILRGSFTSLQESYIGRMTSSDAGNSSWEYFDCNDMWTIPVKDRGRVYNGLREELKGKVLHEFRQLLERYSENCKSLQIGAWERDNLILQNAKVLGMTTTGLSKYRALISSVNPRIVLIEEAAEAIEAPIAAACLDSLQQLILVGDHQQLRGHCSVQDLEGEPFNLDVSMFERLVRNGMKYVTLQRQRRMAPEIRQLLSPIYGPLEDHESVMQREEVPGMGNLRVFFFSHDWIESFDDMASKYNEKEAEMIVGFFVHLVLNNVAVKDITILTFYNGQRKRLLRLMKAHPYLQGHYVKVVTVDSYQGEENEVVILSLVRNGRQGIGFLSIANRVCVALSRARRGFYMFGNSELLAAADPLWARVLSVLRGRHVEPRVGYNLPLTCVKHKHKTYIKDPADWKRSNGGCELICGEILQCGHKCSVRCHSFSHDQVQCTEICNHRMVCQHICKSPCSVRHACSCNCEESRRLESPARPQPRGLGGSWIIADDSERCDSKQRAAIESYQAYANGGSKEQDAILEQRLDSQQQQQQQQQQRKHPMNPKSCLLDGYDAVGDLTPAQSGFHAQEERDGSNTQLERSLLDDW</sequence>
<dbReference type="CDD" id="cd06008">
    <property type="entry name" value="NF-X1-zinc-finger"/>
    <property type="match status" value="1"/>
</dbReference>
<evidence type="ECO:0000256" key="1">
    <source>
        <dbReference type="ARBA" id="ARBA00022806"/>
    </source>
</evidence>
<dbReference type="InterPro" id="IPR041679">
    <property type="entry name" value="DNA2/NAM7-like_C"/>
</dbReference>
<dbReference type="Pfam" id="PF25396">
    <property type="entry name" value="ZNFX1"/>
    <property type="match status" value="1"/>
</dbReference>
<dbReference type="EMBL" id="JBFXLQ010000013">
    <property type="protein sequence ID" value="KAL2868538.1"/>
    <property type="molecule type" value="Genomic_DNA"/>
</dbReference>
<dbReference type="PANTHER" id="PTHR10887:SF341">
    <property type="entry name" value="NFX1-TYPE ZINC FINGER-CONTAINING PROTEIN 1"/>
    <property type="match status" value="1"/>
</dbReference>
<gene>
    <name evidence="6" type="ORF">BJX67DRAFT_387313</name>
</gene>
<comment type="caution">
    <text evidence="6">The sequence shown here is derived from an EMBL/GenBank/DDBJ whole genome shotgun (WGS) entry which is preliminary data.</text>
</comment>
<feature type="region of interest" description="Disordered" evidence="2">
    <location>
        <begin position="1049"/>
        <end position="1111"/>
    </location>
</feature>
<dbReference type="CDD" id="cd18808">
    <property type="entry name" value="SF1_C_Upf1"/>
    <property type="match status" value="1"/>
</dbReference>
<keyword evidence="6" id="KW-0378">Hydrolase</keyword>
<evidence type="ECO:0000256" key="2">
    <source>
        <dbReference type="SAM" id="MobiDB-lite"/>
    </source>
</evidence>
<organism evidence="6 7">
    <name type="scientific">Aspergillus lucknowensis</name>
    <dbReference type="NCBI Taxonomy" id="176173"/>
    <lineage>
        <taxon>Eukaryota</taxon>
        <taxon>Fungi</taxon>
        <taxon>Dikarya</taxon>
        <taxon>Ascomycota</taxon>
        <taxon>Pezizomycotina</taxon>
        <taxon>Eurotiomycetes</taxon>
        <taxon>Eurotiomycetidae</taxon>
        <taxon>Eurotiales</taxon>
        <taxon>Aspergillaceae</taxon>
        <taxon>Aspergillus</taxon>
        <taxon>Aspergillus subgen. Nidulantes</taxon>
    </lineage>
</organism>
<feature type="domain" description="ZNFX1" evidence="5">
    <location>
        <begin position="120"/>
        <end position="227"/>
    </location>
</feature>
<dbReference type="RefSeq" id="XP_070887517.1">
    <property type="nucleotide sequence ID" value="XM_071034202.1"/>
</dbReference>
<feature type="compositionally biased region" description="Polar residues" evidence="2">
    <location>
        <begin position="408"/>
        <end position="417"/>
    </location>
</feature>
<protein>
    <submittedName>
        <fullName evidence="6">P-loop containing nucleoside triphosphate hydrolase protein</fullName>
    </submittedName>
</protein>
<dbReference type="Pfam" id="PF13087">
    <property type="entry name" value="AAA_12"/>
    <property type="match status" value="1"/>
</dbReference>
<evidence type="ECO:0000313" key="6">
    <source>
        <dbReference type="EMBL" id="KAL2868538.1"/>
    </source>
</evidence>
<accession>A0ABR4LVI4</accession>
<dbReference type="InterPro" id="IPR027417">
    <property type="entry name" value="P-loop_NTPase"/>
</dbReference>
<dbReference type="PANTHER" id="PTHR10887">
    <property type="entry name" value="DNA2/NAM7 HELICASE FAMILY"/>
    <property type="match status" value="1"/>
</dbReference>
<reference evidence="6 7" key="1">
    <citation type="submission" date="2024-07" db="EMBL/GenBank/DDBJ databases">
        <title>Section-level genome sequencing and comparative genomics of Aspergillus sections Usti and Cavernicolus.</title>
        <authorList>
            <consortium name="Lawrence Berkeley National Laboratory"/>
            <person name="Nybo J.L."/>
            <person name="Vesth T.C."/>
            <person name="Theobald S."/>
            <person name="Frisvad J.C."/>
            <person name="Larsen T.O."/>
            <person name="Kjaerboelling I."/>
            <person name="Rothschild-Mancinelli K."/>
            <person name="Lyhne E.K."/>
            <person name="Kogle M.E."/>
            <person name="Barry K."/>
            <person name="Clum A."/>
            <person name="Na H."/>
            <person name="Ledsgaard L."/>
            <person name="Lin J."/>
            <person name="Lipzen A."/>
            <person name="Kuo A."/>
            <person name="Riley R."/>
            <person name="Mondo S."/>
            <person name="Labutti K."/>
            <person name="Haridas S."/>
            <person name="Pangalinan J."/>
            <person name="Salamov A.A."/>
            <person name="Simmons B.A."/>
            <person name="Magnuson J.K."/>
            <person name="Chen J."/>
            <person name="Drula E."/>
            <person name="Henrissat B."/>
            <person name="Wiebenga A."/>
            <person name="Lubbers R.J."/>
            <person name="Gomes A.C."/>
            <person name="Macurrencykelacurrency M.R."/>
            <person name="Stajich J."/>
            <person name="Grigoriev I.V."/>
            <person name="Mortensen U.H."/>
            <person name="De Vries R.P."/>
            <person name="Baker S.E."/>
            <person name="Andersen M.R."/>
        </authorList>
    </citation>
    <scope>NUCLEOTIDE SEQUENCE [LARGE SCALE GENOMIC DNA]</scope>
    <source>
        <strain evidence="6 7">CBS 449.75</strain>
    </source>
</reference>
<dbReference type="GeneID" id="98149274"/>
<feature type="domain" description="DNA2/NAM7 helicase helicase" evidence="3">
    <location>
        <begin position="304"/>
        <end position="679"/>
    </location>
</feature>
<dbReference type="GO" id="GO:0016787">
    <property type="term" value="F:hydrolase activity"/>
    <property type="evidence" value="ECO:0007669"/>
    <property type="project" value="UniProtKB-KW"/>
</dbReference>
<proteinExistence type="predicted"/>
<dbReference type="InterPro" id="IPR041677">
    <property type="entry name" value="DNA2/NAM7_AAA_11"/>
</dbReference>
<feature type="domain" description="DNA2/NAM7 helicase-like C-terminal" evidence="4">
    <location>
        <begin position="694"/>
        <end position="878"/>
    </location>
</feature>
<name>A0ABR4LVI4_9EURO</name>
<dbReference type="InterPro" id="IPR045055">
    <property type="entry name" value="DNA2/NAM7-like"/>
</dbReference>
<dbReference type="SUPFAM" id="SSF52540">
    <property type="entry name" value="P-loop containing nucleoside triphosphate hydrolases"/>
    <property type="match status" value="1"/>
</dbReference>
<dbReference type="Gene3D" id="3.40.50.300">
    <property type="entry name" value="P-loop containing nucleotide triphosphate hydrolases"/>
    <property type="match status" value="3"/>
</dbReference>
<evidence type="ECO:0000259" key="5">
    <source>
        <dbReference type="Pfam" id="PF25396"/>
    </source>
</evidence>
<dbReference type="Proteomes" id="UP001610432">
    <property type="component" value="Unassembled WGS sequence"/>
</dbReference>
<keyword evidence="1" id="KW-0067">ATP-binding</keyword>
<keyword evidence="1" id="KW-0547">Nucleotide-binding</keyword>
<keyword evidence="7" id="KW-1185">Reference proteome</keyword>
<dbReference type="Pfam" id="PF13086">
    <property type="entry name" value="AAA_11"/>
    <property type="match status" value="1"/>
</dbReference>
<feature type="region of interest" description="Disordered" evidence="2">
    <location>
        <begin position="398"/>
        <end position="417"/>
    </location>
</feature>
<evidence type="ECO:0000313" key="7">
    <source>
        <dbReference type="Proteomes" id="UP001610432"/>
    </source>
</evidence>